<comment type="caution">
    <text evidence="1">The sequence shown here is derived from an EMBL/GenBank/DDBJ whole genome shotgun (WGS) entry which is preliminary data.</text>
</comment>
<protein>
    <submittedName>
        <fullName evidence="1">Uncharacterized protein</fullName>
    </submittedName>
</protein>
<accession>A0AAV5URZ0</accession>
<gene>
    <name evidence="1" type="ORF">PFISCL1PPCAC_1223</name>
</gene>
<sequence length="94" mass="11039">KVDVEFTTTSLTDPYKFFHDLTQSTTSVTLRTNRPQMNCFLGFRNADWAVIHRDHMQRGTVYITFNDEDDLLVPSYKSIGFSEESEIKSINWKR</sequence>
<dbReference type="Proteomes" id="UP001432322">
    <property type="component" value="Unassembled WGS sequence"/>
</dbReference>
<dbReference type="EMBL" id="BTSY01000001">
    <property type="protein sequence ID" value="GMT09926.1"/>
    <property type="molecule type" value="Genomic_DNA"/>
</dbReference>
<organism evidence="1 2">
    <name type="scientific">Pristionchus fissidentatus</name>
    <dbReference type="NCBI Taxonomy" id="1538716"/>
    <lineage>
        <taxon>Eukaryota</taxon>
        <taxon>Metazoa</taxon>
        <taxon>Ecdysozoa</taxon>
        <taxon>Nematoda</taxon>
        <taxon>Chromadorea</taxon>
        <taxon>Rhabditida</taxon>
        <taxon>Rhabditina</taxon>
        <taxon>Diplogasteromorpha</taxon>
        <taxon>Diplogasteroidea</taxon>
        <taxon>Neodiplogasteridae</taxon>
        <taxon>Pristionchus</taxon>
    </lineage>
</organism>
<keyword evidence="2" id="KW-1185">Reference proteome</keyword>
<evidence type="ECO:0000313" key="1">
    <source>
        <dbReference type="EMBL" id="GMT09926.1"/>
    </source>
</evidence>
<proteinExistence type="predicted"/>
<dbReference type="AlphaFoldDB" id="A0AAV5URZ0"/>
<name>A0AAV5URZ0_9BILA</name>
<feature type="non-terminal residue" evidence="1">
    <location>
        <position position="1"/>
    </location>
</feature>
<reference evidence="1" key="1">
    <citation type="submission" date="2023-10" db="EMBL/GenBank/DDBJ databases">
        <title>Genome assembly of Pristionchus species.</title>
        <authorList>
            <person name="Yoshida K."/>
            <person name="Sommer R.J."/>
        </authorList>
    </citation>
    <scope>NUCLEOTIDE SEQUENCE</scope>
    <source>
        <strain evidence="1">RS5133</strain>
    </source>
</reference>
<evidence type="ECO:0000313" key="2">
    <source>
        <dbReference type="Proteomes" id="UP001432322"/>
    </source>
</evidence>